<keyword evidence="7 8" id="KW-0472">Membrane</keyword>
<feature type="domain" description="Glycosyltransferase RgtA/B/C/D-like" evidence="9">
    <location>
        <begin position="80"/>
        <end position="217"/>
    </location>
</feature>
<dbReference type="Pfam" id="PF13231">
    <property type="entry name" value="PMT_2"/>
    <property type="match status" value="1"/>
</dbReference>
<feature type="transmembrane region" description="Helical" evidence="8">
    <location>
        <begin position="249"/>
        <end position="271"/>
    </location>
</feature>
<feature type="transmembrane region" description="Helical" evidence="8">
    <location>
        <begin position="142"/>
        <end position="159"/>
    </location>
</feature>
<protein>
    <recommendedName>
        <fullName evidence="9">Glycosyltransferase RgtA/B/C/D-like domain-containing protein</fullName>
    </recommendedName>
</protein>
<name>A0A1G1XZG0_9BACT</name>
<gene>
    <name evidence="10" type="ORF">A2744_02190</name>
</gene>
<feature type="transmembrane region" description="Helical" evidence="8">
    <location>
        <begin position="117"/>
        <end position="135"/>
    </location>
</feature>
<keyword evidence="2" id="KW-1003">Cell membrane</keyword>
<keyword evidence="3" id="KW-0328">Glycosyltransferase</keyword>
<accession>A0A1G1XZG0</accession>
<evidence type="ECO:0000256" key="1">
    <source>
        <dbReference type="ARBA" id="ARBA00004651"/>
    </source>
</evidence>
<feature type="transmembrane region" description="Helical" evidence="8">
    <location>
        <begin position="283"/>
        <end position="300"/>
    </location>
</feature>
<dbReference type="PANTHER" id="PTHR33908">
    <property type="entry name" value="MANNOSYLTRANSFERASE YKCB-RELATED"/>
    <property type="match status" value="1"/>
</dbReference>
<dbReference type="EMBL" id="MHIE01000019">
    <property type="protein sequence ID" value="OGY45475.1"/>
    <property type="molecule type" value="Genomic_DNA"/>
</dbReference>
<dbReference type="GO" id="GO:0005886">
    <property type="term" value="C:plasma membrane"/>
    <property type="evidence" value="ECO:0007669"/>
    <property type="project" value="UniProtKB-SubCell"/>
</dbReference>
<evidence type="ECO:0000256" key="2">
    <source>
        <dbReference type="ARBA" id="ARBA00022475"/>
    </source>
</evidence>
<feature type="transmembrane region" description="Helical" evidence="8">
    <location>
        <begin position="336"/>
        <end position="355"/>
    </location>
</feature>
<comment type="caution">
    <text evidence="10">The sequence shown here is derived from an EMBL/GenBank/DDBJ whole genome shotgun (WGS) entry which is preliminary data.</text>
</comment>
<evidence type="ECO:0000256" key="6">
    <source>
        <dbReference type="ARBA" id="ARBA00022989"/>
    </source>
</evidence>
<feature type="transmembrane region" description="Helical" evidence="8">
    <location>
        <begin position="58"/>
        <end position="77"/>
    </location>
</feature>
<dbReference type="GO" id="GO:0009103">
    <property type="term" value="P:lipopolysaccharide biosynthetic process"/>
    <property type="evidence" value="ECO:0007669"/>
    <property type="project" value="UniProtKB-ARBA"/>
</dbReference>
<dbReference type="InterPro" id="IPR050297">
    <property type="entry name" value="LipidA_mod_glycosyltrf_83"/>
</dbReference>
<evidence type="ECO:0000256" key="3">
    <source>
        <dbReference type="ARBA" id="ARBA00022676"/>
    </source>
</evidence>
<evidence type="ECO:0000256" key="4">
    <source>
        <dbReference type="ARBA" id="ARBA00022679"/>
    </source>
</evidence>
<evidence type="ECO:0000259" key="9">
    <source>
        <dbReference type="Pfam" id="PF13231"/>
    </source>
</evidence>
<feature type="transmembrane region" description="Helical" evidence="8">
    <location>
        <begin position="207"/>
        <end position="229"/>
    </location>
</feature>
<dbReference type="InterPro" id="IPR038731">
    <property type="entry name" value="RgtA/B/C-like"/>
</dbReference>
<feature type="transmembrane region" description="Helical" evidence="8">
    <location>
        <begin position="367"/>
        <end position="386"/>
    </location>
</feature>
<evidence type="ECO:0000256" key="7">
    <source>
        <dbReference type="ARBA" id="ARBA00023136"/>
    </source>
</evidence>
<dbReference type="PANTHER" id="PTHR33908:SF11">
    <property type="entry name" value="MEMBRANE PROTEIN"/>
    <property type="match status" value="1"/>
</dbReference>
<evidence type="ECO:0000313" key="10">
    <source>
        <dbReference type="EMBL" id="OGY45475.1"/>
    </source>
</evidence>
<keyword evidence="4" id="KW-0808">Transferase</keyword>
<feature type="transmembrane region" description="Helical" evidence="8">
    <location>
        <begin position="15"/>
        <end position="35"/>
    </location>
</feature>
<evidence type="ECO:0000256" key="5">
    <source>
        <dbReference type="ARBA" id="ARBA00022692"/>
    </source>
</evidence>
<dbReference type="STRING" id="1797535.A2744_02190"/>
<keyword evidence="5 8" id="KW-0812">Transmembrane</keyword>
<evidence type="ECO:0000256" key="8">
    <source>
        <dbReference type="SAM" id="Phobius"/>
    </source>
</evidence>
<feature type="transmembrane region" description="Helical" evidence="8">
    <location>
        <begin position="165"/>
        <end position="195"/>
    </location>
</feature>
<comment type="subcellular location">
    <subcellularLocation>
        <location evidence="1">Cell membrane</location>
        <topology evidence="1">Multi-pass membrane protein</topology>
    </subcellularLocation>
</comment>
<feature type="transmembrane region" description="Helical" evidence="8">
    <location>
        <begin position="84"/>
        <end position="105"/>
    </location>
</feature>
<dbReference type="Proteomes" id="UP000178240">
    <property type="component" value="Unassembled WGS sequence"/>
</dbReference>
<evidence type="ECO:0000313" key="11">
    <source>
        <dbReference type="Proteomes" id="UP000178240"/>
    </source>
</evidence>
<reference evidence="10 11" key="1">
    <citation type="journal article" date="2016" name="Nat. Commun.">
        <title>Thousands of microbial genomes shed light on interconnected biogeochemical processes in an aquifer system.</title>
        <authorList>
            <person name="Anantharaman K."/>
            <person name="Brown C.T."/>
            <person name="Hug L.A."/>
            <person name="Sharon I."/>
            <person name="Castelle C.J."/>
            <person name="Probst A.J."/>
            <person name="Thomas B.C."/>
            <person name="Singh A."/>
            <person name="Wilkins M.J."/>
            <person name="Karaoz U."/>
            <person name="Brodie E.L."/>
            <person name="Williams K.H."/>
            <person name="Hubbard S.S."/>
            <person name="Banfield J.F."/>
        </authorList>
    </citation>
    <scope>NUCLEOTIDE SEQUENCE [LARGE SCALE GENOMIC DNA]</scope>
</reference>
<feature type="transmembrane region" description="Helical" evidence="8">
    <location>
        <begin position="420"/>
        <end position="439"/>
    </location>
</feature>
<dbReference type="GO" id="GO:0016763">
    <property type="term" value="F:pentosyltransferase activity"/>
    <property type="evidence" value="ECO:0007669"/>
    <property type="project" value="TreeGrafter"/>
</dbReference>
<sequence length="538" mass="62289">MPEERLKFFSPVDRLAYAAFFLIFIGAFLFVRPFGEFPLIDDWVHSLTIHSYLADGDFFYSPLLASFLHVPILYGIGLGKLFGFSFFLLRLSNLILGFFTVIIFYRFLRHLKNPPPASFLLSLLLWFNPIFFSLSHTFMSDVPALFFLVTALFFYHRGFKENNNWFIFFASSLTVFGFYTRQFVGLLLFIAAGYWLWQNRHGWRPAIWLFGLPIAILFGVYGGLSYFNLLPLSIGAVILPSALSVWQHYLLNFWGHGLFISLFLLPVSFSVMVNNRQWLKDKVLILLLLISLAITAILHFNHHTFLDLGSIINWWGLGPSFGFLQGQINAWGGRNVYLIINFILGAALPFNIFLAAKTFKTIEKNQVTAWIFLVFGELYFLFILPLSSFDRYLLLLLPSLLIFAGFILQHCRWSKTVFTIFLIPFLFYSLIGTYNYLAWNQARWTAADRLVKEKNIAAHRIDAGVEWDGWALGASEKNQFYSGRSPEWTPWYIQTIFRGQPMDYIVAFSEIPGYNVIDRQKVNGLMSNIDYLYVNQKP</sequence>
<organism evidence="10 11">
    <name type="scientific">Candidatus Buchananbacteria bacterium RIFCSPHIGHO2_01_FULL_44_11</name>
    <dbReference type="NCBI Taxonomy" id="1797535"/>
    <lineage>
        <taxon>Bacteria</taxon>
        <taxon>Candidatus Buchananiibacteriota</taxon>
    </lineage>
</organism>
<keyword evidence="6 8" id="KW-1133">Transmembrane helix</keyword>
<dbReference type="AlphaFoldDB" id="A0A1G1XZG0"/>
<proteinExistence type="predicted"/>